<dbReference type="InterPro" id="IPR016186">
    <property type="entry name" value="C-type_lectin-like/link_sf"/>
</dbReference>
<evidence type="ECO:0000259" key="1">
    <source>
        <dbReference type="PROSITE" id="PS50041"/>
    </source>
</evidence>
<organism evidence="4">
    <name type="scientific">Enterobius vermicularis</name>
    <name type="common">Human pinworm</name>
    <dbReference type="NCBI Taxonomy" id="51028"/>
    <lineage>
        <taxon>Eukaryota</taxon>
        <taxon>Metazoa</taxon>
        <taxon>Ecdysozoa</taxon>
        <taxon>Nematoda</taxon>
        <taxon>Chromadorea</taxon>
        <taxon>Rhabditida</taxon>
        <taxon>Spirurina</taxon>
        <taxon>Oxyuridomorpha</taxon>
        <taxon>Oxyuroidea</taxon>
        <taxon>Oxyuridae</taxon>
        <taxon>Enterobius</taxon>
    </lineage>
</organism>
<dbReference type="Pfam" id="PF00059">
    <property type="entry name" value="Lectin_C"/>
    <property type="match status" value="1"/>
</dbReference>
<dbReference type="Proteomes" id="UP000274131">
    <property type="component" value="Unassembled WGS sequence"/>
</dbReference>
<dbReference type="OrthoDB" id="418245at2759"/>
<gene>
    <name evidence="2" type="ORF">EVEC_LOCUS1879</name>
</gene>
<dbReference type="STRING" id="51028.A0A0N4UXB4"/>
<evidence type="ECO:0000313" key="4">
    <source>
        <dbReference type="WBParaSite" id="EVEC_0000217101-mRNA-1"/>
    </source>
</evidence>
<protein>
    <submittedName>
        <fullName evidence="4">C-type lectin domain-containing protein</fullName>
    </submittedName>
</protein>
<keyword evidence="3" id="KW-1185">Reference proteome</keyword>
<proteinExistence type="predicted"/>
<name>A0A0N4UXB4_ENTVE</name>
<dbReference type="SUPFAM" id="SSF56436">
    <property type="entry name" value="C-type lectin-like"/>
    <property type="match status" value="1"/>
</dbReference>
<dbReference type="InterPro" id="IPR050111">
    <property type="entry name" value="C-type_lectin/snaclec_domain"/>
</dbReference>
<evidence type="ECO:0000313" key="3">
    <source>
        <dbReference type="Proteomes" id="UP000274131"/>
    </source>
</evidence>
<dbReference type="WBParaSite" id="EVEC_0000217101-mRNA-1">
    <property type="protein sequence ID" value="EVEC_0000217101-mRNA-1"/>
    <property type="gene ID" value="EVEC_0000217101"/>
</dbReference>
<dbReference type="PANTHER" id="PTHR22803">
    <property type="entry name" value="MANNOSE, PHOSPHOLIPASE, LECTIN RECEPTOR RELATED"/>
    <property type="match status" value="1"/>
</dbReference>
<reference evidence="4" key="1">
    <citation type="submission" date="2017-02" db="UniProtKB">
        <authorList>
            <consortium name="WormBaseParasite"/>
        </authorList>
    </citation>
    <scope>IDENTIFICATION</scope>
</reference>
<dbReference type="InterPro" id="IPR016187">
    <property type="entry name" value="CTDL_fold"/>
</dbReference>
<feature type="domain" description="C-type lectin" evidence="1">
    <location>
        <begin position="53"/>
        <end position="169"/>
    </location>
</feature>
<dbReference type="SMART" id="SM00034">
    <property type="entry name" value="CLECT"/>
    <property type="match status" value="1"/>
</dbReference>
<dbReference type="PROSITE" id="PS50041">
    <property type="entry name" value="C_TYPE_LECTIN_2"/>
    <property type="match status" value="1"/>
</dbReference>
<accession>A0A0N4UXB4</accession>
<evidence type="ECO:0000313" key="2">
    <source>
        <dbReference type="EMBL" id="VDD86736.1"/>
    </source>
</evidence>
<dbReference type="InterPro" id="IPR001304">
    <property type="entry name" value="C-type_lectin-like"/>
</dbReference>
<sequence>MRHNVTKTVSPGRKCMSVDGIGNMIRENCEREMSFLCRFEQKLIIVIILFATFYQLCFCNCSEDKSPKAVEWNVARKFCFARGSELVWIDSEAEQKFLNTLAGMDPFWISFVKNGDKWEWLYMDNVPYTKWKSGEPDQCCPVGKANRAFSAHNGWSDVGPTFKTGVMCKYEIKLPYFCTYFKID</sequence>
<dbReference type="EMBL" id="UXUI01007279">
    <property type="protein sequence ID" value="VDD86736.1"/>
    <property type="molecule type" value="Genomic_DNA"/>
</dbReference>
<reference evidence="2 3" key="2">
    <citation type="submission" date="2018-10" db="EMBL/GenBank/DDBJ databases">
        <authorList>
            <consortium name="Pathogen Informatics"/>
        </authorList>
    </citation>
    <scope>NUCLEOTIDE SEQUENCE [LARGE SCALE GENOMIC DNA]</scope>
</reference>
<dbReference type="AlphaFoldDB" id="A0A0N4UXB4"/>
<dbReference type="CDD" id="cd00037">
    <property type="entry name" value="CLECT"/>
    <property type="match status" value="1"/>
</dbReference>
<dbReference type="Gene3D" id="3.10.100.10">
    <property type="entry name" value="Mannose-Binding Protein A, subunit A"/>
    <property type="match status" value="1"/>
</dbReference>